<dbReference type="PANTHER" id="PTHR10815">
    <property type="entry name" value="METHYLATED-DNA--PROTEIN-CYSTEINE METHYLTRANSFERASE"/>
    <property type="match status" value="1"/>
</dbReference>
<dbReference type="PROSITE" id="PS00374">
    <property type="entry name" value="MGMT"/>
    <property type="match status" value="1"/>
</dbReference>
<keyword evidence="5 8" id="KW-0227">DNA damage</keyword>
<organism evidence="11 12">
    <name type="scientific">Ureibacillus suwonensis</name>
    <dbReference type="NCBI Taxonomy" id="313007"/>
    <lineage>
        <taxon>Bacteria</taxon>
        <taxon>Bacillati</taxon>
        <taxon>Bacillota</taxon>
        <taxon>Bacilli</taxon>
        <taxon>Bacillales</taxon>
        <taxon>Caryophanaceae</taxon>
        <taxon>Ureibacillus</taxon>
    </lineage>
</organism>
<evidence type="ECO:0000256" key="7">
    <source>
        <dbReference type="ARBA" id="ARBA00049348"/>
    </source>
</evidence>
<dbReference type="Gene3D" id="3.30.160.70">
    <property type="entry name" value="Methylated DNA-protein cysteine methyltransferase domain"/>
    <property type="match status" value="1"/>
</dbReference>
<dbReference type="SUPFAM" id="SSF46767">
    <property type="entry name" value="Methylated DNA-protein cysteine methyltransferase, C-terminal domain"/>
    <property type="match status" value="1"/>
</dbReference>
<dbReference type="Gene3D" id="1.10.10.10">
    <property type="entry name" value="Winged helix-like DNA-binding domain superfamily/Winged helix DNA-binding domain"/>
    <property type="match status" value="1"/>
</dbReference>
<gene>
    <name evidence="11" type="ORF">ACFPOH_00755</name>
</gene>
<dbReference type="Pfam" id="PF01035">
    <property type="entry name" value="DNA_binding_1"/>
    <property type="match status" value="1"/>
</dbReference>
<comment type="caution">
    <text evidence="11">The sequence shown here is derived from an EMBL/GenBank/DDBJ whole genome shotgun (WGS) entry which is preliminary data.</text>
</comment>
<dbReference type="InterPro" id="IPR036217">
    <property type="entry name" value="MethylDNA_cys_MeTrfase_DNAb"/>
</dbReference>
<evidence type="ECO:0000259" key="9">
    <source>
        <dbReference type="Pfam" id="PF01035"/>
    </source>
</evidence>
<dbReference type="InterPro" id="IPR001497">
    <property type="entry name" value="MethylDNA_cys_MeTrfase_AS"/>
</dbReference>
<evidence type="ECO:0000256" key="4">
    <source>
        <dbReference type="ARBA" id="ARBA00022679"/>
    </source>
</evidence>
<keyword evidence="4 8" id="KW-0808">Transferase</keyword>
<dbReference type="Proteomes" id="UP001595978">
    <property type="component" value="Unassembled WGS sequence"/>
</dbReference>
<keyword evidence="2 8" id="KW-0963">Cytoplasm</keyword>
<keyword evidence="3 8" id="KW-0489">Methyltransferase</keyword>
<comment type="miscellaneous">
    <text evidence="8">This enzyme catalyzes only one turnover and therefore is not strictly catalytic. According to one definition, an enzyme is a biocatalyst that acts repeatedly and over many reaction cycles.</text>
</comment>
<evidence type="ECO:0000256" key="2">
    <source>
        <dbReference type="ARBA" id="ARBA00022490"/>
    </source>
</evidence>
<dbReference type="EMBL" id="JBHSNQ010000009">
    <property type="protein sequence ID" value="MFC5540324.1"/>
    <property type="molecule type" value="Genomic_DNA"/>
</dbReference>
<dbReference type="InterPro" id="IPR014048">
    <property type="entry name" value="MethylDNA_cys_MeTrfase_DNA-bd"/>
</dbReference>
<keyword evidence="12" id="KW-1185">Reference proteome</keyword>
<dbReference type="PANTHER" id="PTHR10815:SF12">
    <property type="entry name" value="METHYLATED-DNA--PROTEIN-CYSTEINE METHYLTRANSFERASE, INDUCIBLE"/>
    <property type="match status" value="1"/>
</dbReference>
<dbReference type="NCBIfam" id="TIGR00589">
    <property type="entry name" value="ogt"/>
    <property type="match status" value="1"/>
</dbReference>
<evidence type="ECO:0000256" key="1">
    <source>
        <dbReference type="ARBA" id="ARBA00001286"/>
    </source>
</evidence>
<dbReference type="InterPro" id="IPR008332">
    <property type="entry name" value="MethylG_MeTrfase_N"/>
</dbReference>
<comment type="function">
    <text evidence="8">Involved in the cellular defense against the biological effects of O6-methylguanine (O6-MeG) and O4-methylthymine (O4-MeT) in DNA. Repairs the methylated nucleobase in DNA by stoichiometrically transferring the methyl group to a cysteine residue in the enzyme. This is a suicide reaction: the enzyme is irreversibly inactivated.</text>
</comment>
<feature type="domain" description="Methylated-DNA-[protein]-cysteine S-methyltransferase DNA binding" evidence="9">
    <location>
        <begin position="88"/>
        <end position="168"/>
    </location>
</feature>
<accession>A0ABW0R7U2</accession>
<sequence length="173" mass="19350">MEKKVIYAAHVKHPYMHLYIASSEKGLVFVGTDHSSMEELTQYCRRRFPHCEVIEEGSFMKPYISQLIEYLNGQRKEFSLPFDLHGTPFQQEVWKALCDIPYGKTTTYGEVARQIGNPKAVRAVGGAIGSNPLSIVIPCHRVIGKNGSLTGYSGGLDVKKRLLDMEGISLLMS</sequence>
<protein>
    <recommendedName>
        <fullName evidence="8">Methylated-DNA--protein-cysteine methyltransferase</fullName>
        <ecNumber evidence="8">2.1.1.63</ecNumber>
    </recommendedName>
    <alternativeName>
        <fullName evidence="8">6-O-methylguanine-DNA methyltransferase</fullName>
        <shortName evidence="8">MGMT</shortName>
    </alternativeName>
    <alternativeName>
        <fullName evidence="8">O-6-methylguanine-DNA-alkyltransferase</fullName>
    </alternativeName>
</protein>
<dbReference type="InterPro" id="IPR023546">
    <property type="entry name" value="MGMT"/>
</dbReference>
<dbReference type="CDD" id="cd06445">
    <property type="entry name" value="ATase"/>
    <property type="match status" value="1"/>
</dbReference>
<dbReference type="GO" id="GO:0032259">
    <property type="term" value="P:methylation"/>
    <property type="evidence" value="ECO:0007669"/>
    <property type="project" value="UniProtKB-KW"/>
</dbReference>
<dbReference type="RefSeq" id="WP_390308575.1">
    <property type="nucleotide sequence ID" value="NZ_JBHSNQ010000009.1"/>
</dbReference>
<proteinExistence type="inferred from homology"/>
<evidence type="ECO:0000313" key="11">
    <source>
        <dbReference type="EMBL" id="MFC5540324.1"/>
    </source>
</evidence>
<feature type="active site" description="Nucleophile; methyl group acceptor" evidence="8">
    <location>
        <position position="139"/>
    </location>
</feature>
<comment type="subcellular location">
    <subcellularLocation>
        <location evidence="8">Cytoplasm</location>
    </subcellularLocation>
</comment>
<dbReference type="GO" id="GO:0003908">
    <property type="term" value="F:methylated-DNA-[protein]-cysteine S-methyltransferase activity"/>
    <property type="evidence" value="ECO:0007669"/>
    <property type="project" value="UniProtKB-EC"/>
</dbReference>
<keyword evidence="6 8" id="KW-0234">DNA repair</keyword>
<name>A0ABW0R7U2_9BACL</name>
<evidence type="ECO:0000256" key="6">
    <source>
        <dbReference type="ARBA" id="ARBA00023204"/>
    </source>
</evidence>
<dbReference type="HAMAP" id="MF_00772">
    <property type="entry name" value="OGT"/>
    <property type="match status" value="1"/>
</dbReference>
<dbReference type="Pfam" id="PF02870">
    <property type="entry name" value="Methyltransf_1N"/>
    <property type="match status" value="1"/>
</dbReference>
<comment type="catalytic activity">
    <reaction evidence="1 8">
        <text>a 4-O-methyl-thymidine in DNA + L-cysteinyl-[protein] = a thymidine in DNA + S-methyl-L-cysteinyl-[protein]</text>
        <dbReference type="Rhea" id="RHEA:53428"/>
        <dbReference type="Rhea" id="RHEA-COMP:10131"/>
        <dbReference type="Rhea" id="RHEA-COMP:10132"/>
        <dbReference type="Rhea" id="RHEA-COMP:13555"/>
        <dbReference type="Rhea" id="RHEA-COMP:13556"/>
        <dbReference type="ChEBI" id="CHEBI:29950"/>
        <dbReference type="ChEBI" id="CHEBI:82612"/>
        <dbReference type="ChEBI" id="CHEBI:137386"/>
        <dbReference type="ChEBI" id="CHEBI:137387"/>
        <dbReference type="EC" id="2.1.1.63"/>
    </reaction>
</comment>
<evidence type="ECO:0000256" key="8">
    <source>
        <dbReference type="HAMAP-Rule" id="MF_00772"/>
    </source>
</evidence>
<evidence type="ECO:0000259" key="10">
    <source>
        <dbReference type="Pfam" id="PF02870"/>
    </source>
</evidence>
<feature type="domain" description="Methylguanine DNA methyltransferase ribonuclease-like" evidence="10">
    <location>
        <begin position="10"/>
        <end position="84"/>
    </location>
</feature>
<dbReference type="InterPro" id="IPR036388">
    <property type="entry name" value="WH-like_DNA-bd_sf"/>
</dbReference>
<evidence type="ECO:0000256" key="5">
    <source>
        <dbReference type="ARBA" id="ARBA00022763"/>
    </source>
</evidence>
<comment type="catalytic activity">
    <reaction evidence="7 8">
        <text>a 6-O-methyl-2'-deoxyguanosine in DNA + L-cysteinyl-[protein] = S-methyl-L-cysteinyl-[protein] + a 2'-deoxyguanosine in DNA</text>
        <dbReference type="Rhea" id="RHEA:24000"/>
        <dbReference type="Rhea" id="RHEA-COMP:10131"/>
        <dbReference type="Rhea" id="RHEA-COMP:10132"/>
        <dbReference type="Rhea" id="RHEA-COMP:11367"/>
        <dbReference type="Rhea" id="RHEA-COMP:11368"/>
        <dbReference type="ChEBI" id="CHEBI:29950"/>
        <dbReference type="ChEBI" id="CHEBI:82612"/>
        <dbReference type="ChEBI" id="CHEBI:85445"/>
        <dbReference type="ChEBI" id="CHEBI:85448"/>
        <dbReference type="EC" id="2.1.1.63"/>
    </reaction>
</comment>
<reference evidence="12" key="1">
    <citation type="journal article" date="2019" name="Int. J. Syst. Evol. Microbiol.">
        <title>The Global Catalogue of Microorganisms (GCM) 10K type strain sequencing project: providing services to taxonomists for standard genome sequencing and annotation.</title>
        <authorList>
            <consortium name="The Broad Institute Genomics Platform"/>
            <consortium name="The Broad Institute Genome Sequencing Center for Infectious Disease"/>
            <person name="Wu L."/>
            <person name="Ma J."/>
        </authorList>
    </citation>
    <scope>NUCLEOTIDE SEQUENCE [LARGE SCALE GENOMIC DNA]</scope>
    <source>
        <strain evidence="12">CCUG 56331</strain>
    </source>
</reference>
<dbReference type="SUPFAM" id="SSF53155">
    <property type="entry name" value="Methylated DNA-protein cysteine methyltransferase domain"/>
    <property type="match status" value="1"/>
</dbReference>
<evidence type="ECO:0000256" key="3">
    <source>
        <dbReference type="ARBA" id="ARBA00022603"/>
    </source>
</evidence>
<dbReference type="EC" id="2.1.1.63" evidence="8"/>
<evidence type="ECO:0000313" key="12">
    <source>
        <dbReference type="Proteomes" id="UP001595978"/>
    </source>
</evidence>
<comment type="similarity">
    <text evidence="8">Belongs to the MGMT family.</text>
</comment>
<dbReference type="InterPro" id="IPR036631">
    <property type="entry name" value="MGMT_N_sf"/>
</dbReference>